<dbReference type="RefSeq" id="WP_101455456.1">
    <property type="nucleotide sequence ID" value="NZ_PCGY01000025.1"/>
</dbReference>
<protein>
    <submittedName>
        <fullName evidence="5">DNA methyltransferase</fullName>
    </submittedName>
</protein>
<comment type="similarity">
    <text evidence="1">Belongs to the N(4)/N(6)-methyltransferase family.</text>
</comment>
<evidence type="ECO:0000256" key="1">
    <source>
        <dbReference type="ARBA" id="ARBA00006594"/>
    </source>
</evidence>
<evidence type="ECO:0000256" key="3">
    <source>
        <dbReference type="ARBA" id="ARBA00022679"/>
    </source>
</evidence>
<gene>
    <name evidence="5" type="ORF">CQR47_1803</name>
</gene>
<sequence length="236" mass="27011">MQAQDLIKRVAGYDEDLARDLQKFIGSRKLGLVYEESKPEYVRLWNKQVIVGDLVNTLPPRGVVEDLSNDNDEHDVIWRVIQIDGNIAHLLRVEDGTTCDISLDNVVPVARFDQSIYCGLCETGRVERGSDKPYHTIINGENFHALESLLFAYRGKVDCIYIDPPYNTGAKDWKYNNNYVGPDDRYRHSKWLTFMEDRLRIAKQLLNPANSVLICTIDEKEYLRLGEASSQCVGLL</sequence>
<dbReference type="EMBL" id="PCGY01000025">
    <property type="protein sequence ID" value="PKU88416.1"/>
    <property type="molecule type" value="Genomic_DNA"/>
</dbReference>
<reference evidence="5 6" key="1">
    <citation type="submission" date="2017-10" db="EMBL/GenBank/DDBJ databases">
        <title>Bifidobacterium genomics.</title>
        <authorList>
            <person name="Lugli G.A."/>
            <person name="Milani C."/>
            <person name="Mancabelli L."/>
        </authorList>
    </citation>
    <scope>NUCLEOTIDE SEQUENCE [LARGE SCALE GENOMIC DNA]</scope>
    <source>
        <strain evidence="5 6">1542B</strain>
    </source>
</reference>
<keyword evidence="2 5" id="KW-0489">Methyltransferase</keyword>
<dbReference type="Pfam" id="PF01555">
    <property type="entry name" value="N6_N4_Mtase"/>
    <property type="match status" value="1"/>
</dbReference>
<evidence type="ECO:0000313" key="6">
    <source>
        <dbReference type="Proteomes" id="UP000233727"/>
    </source>
</evidence>
<dbReference type="InterPro" id="IPR029063">
    <property type="entry name" value="SAM-dependent_MTases_sf"/>
</dbReference>
<evidence type="ECO:0000313" key="5">
    <source>
        <dbReference type="EMBL" id="PKU88416.1"/>
    </source>
</evidence>
<proteinExistence type="inferred from homology"/>
<keyword evidence="3 5" id="KW-0808">Transferase</keyword>
<dbReference type="SUPFAM" id="SSF53335">
    <property type="entry name" value="S-adenosyl-L-methionine-dependent methyltransferases"/>
    <property type="match status" value="1"/>
</dbReference>
<comment type="caution">
    <text evidence="5">The sequence shown here is derived from an EMBL/GenBank/DDBJ whole genome shotgun (WGS) entry which is preliminary data.</text>
</comment>
<dbReference type="Proteomes" id="UP000233727">
    <property type="component" value="Unassembled WGS sequence"/>
</dbReference>
<feature type="domain" description="DNA methylase N-4/N-6" evidence="4">
    <location>
        <begin position="157"/>
        <end position="215"/>
    </location>
</feature>
<organism evidence="5 6">
    <name type="scientific">Bifidobacterium thermophilum</name>
    <dbReference type="NCBI Taxonomy" id="33905"/>
    <lineage>
        <taxon>Bacteria</taxon>
        <taxon>Bacillati</taxon>
        <taxon>Actinomycetota</taxon>
        <taxon>Actinomycetes</taxon>
        <taxon>Bifidobacteriales</taxon>
        <taxon>Bifidobacteriaceae</taxon>
        <taxon>Bifidobacterium</taxon>
    </lineage>
</organism>
<dbReference type="Gene3D" id="3.40.50.150">
    <property type="entry name" value="Vaccinia Virus protein VP39"/>
    <property type="match status" value="1"/>
</dbReference>
<dbReference type="AlphaFoldDB" id="A0A2N3QEA6"/>
<dbReference type="InterPro" id="IPR002941">
    <property type="entry name" value="DNA_methylase_N4/N6"/>
</dbReference>
<dbReference type="GO" id="GO:0008170">
    <property type="term" value="F:N-methyltransferase activity"/>
    <property type="evidence" value="ECO:0007669"/>
    <property type="project" value="InterPro"/>
</dbReference>
<dbReference type="PROSITE" id="PS00092">
    <property type="entry name" value="N6_MTASE"/>
    <property type="match status" value="1"/>
</dbReference>
<accession>A0A2N3QEA6</accession>
<name>A0A2N3QEA6_9BIFI</name>
<dbReference type="GO" id="GO:0032259">
    <property type="term" value="P:methylation"/>
    <property type="evidence" value="ECO:0007669"/>
    <property type="project" value="UniProtKB-KW"/>
</dbReference>
<dbReference type="GO" id="GO:0003677">
    <property type="term" value="F:DNA binding"/>
    <property type="evidence" value="ECO:0007669"/>
    <property type="project" value="InterPro"/>
</dbReference>
<evidence type="ECO:0000259" key="4">
    <source>
        <dbReference type="Pfam" id="PF01555"/>
    </source>
</evidence>
<evidence type="ECO:0000256" key="2">
    <source>
        <dbReference type="ARBA" id="ARBA00022603"/>
    </source>
</evidence>
<dbReference type="InterPro" id="IPR002052">
    <property type="entry name" value="DNA_methylase_N6_adenine_CS"/>
</dbReference>